<keyword evidence="3" id="KW-1185">Reference proteome</keyword>
<dbReference type="KEGG" id="ppai:E1956_18670"/>
<feature type="region of interest" description="Disordered" evidence="1">
    <location>
        <begin position="104"/>
        <end position="177"/>
    </location>
</feature>
<organism evidence="2 3">
    <name type="scientific">Paraburkholderia pallida</name>
    <dbReference type="NCBI Taxonomy" id="2547399"/>
    <lineage>
        <taxon>Bacteria</taxon>
        <taxon>Pseudomonadati</taxon>
        <taxon>Pseudomonadota</taxon>
        <taxon>Betaproteobacteria</taxon>
        <taxon>Burkholderiales</taxon>
        <taxon>Burkholderiaceae</taxon>
        <taxon>Paraburkholderia</taxon>
    </lineage>
</organism>
<dbReference type="RefSeq" id="WP_134751790.1">
    <property type="nucleotide sequence ID" value="NZ_CP038149.1"/>
</dbReference>
<gene>
    <name evidence="2" type="ORF">E1956_18670</name>
</gene>
<protein>
    <recommendedName>
        <fullName evidence="4">Helix-turn-helix domain-containing protein</fullName>
    </recommendedName>
</protein>
<evidence type="ECO:0000313" key="2">
    <source>
        <dbReference type="EMBL" id="QBQ99229.1"/>
    </source>
</evidence>
<proteinExistence type="predicted"/>
<reference evidence="2 3" key="1">
    <citation type="submission" date="2019-03" db="EMBL/GenBank/DDBJ databases">
        <title>Paraburkholderia sp. 7MH5, isolated from subtropical forest soil.</title>
        <authorList>
            <person name="Gao Z.-H."/>
            <person name="Qiu L.-H."/>
        </authorList>
    </citation>
    <scope>NUCLEOTIDE SEQUENCE [LARGE SCALE GENOMIC DNA]</scope>
    <source>
        <strain evidence="2 3">7MH5</strain>
    </source>
</reference>
<evidence type="ECO:0008006" key="4">
    <source>
        <dbReference type="Google" id="ProtNLM"/>
    </source>
</evidence>
<sequence>MSHYAFQWAKRQRVGDSTTKTVLKTYANWASEDYSTWVTNEELLLDTELNIQTIRKARAKLIVLGYLIETQKRIGETRSIVVYQMVAPAGSVIVQAIDQRTGETISLSPPSREEYEGKPVQKRSPSKFGASSAKSAKRGEKSSPSKTGAPLNPTSSPSKSHVKGGEIPRQAPPILDPNKADIALESRDSSNAREDGGVDNFAAAAAVNSKGVNAEPERELSELLVSLERSRAKDLTIDRSRDRVHVLAWVGKGVTPGLLREAHGLAVAARMRDKSDHPTYVGFVASFVDQVLADKQTGKPDGFDPTTWFETQPGVDARAAELGMRERKADEDWRSYRVLVAKASREPRAIEFVLNDAQRFNAVDLYHFARTTFGDALMPVDDYAS</sequence>
<dbReference type="OrthoDB" id="5526813at2"/>
<evidence type="ECO:0000313" key="3">
    <source>
        <dbReference type="Proteomes" id="UP000295727"/>
    </source>
</evidence>
<dbReference type="AlphaFoldDB" id="A0A4P7CY28"/>
<accession>A0A4P7CY28</accession>
<dbReference type="Proteomes" id="UP000295727">
    <property type="component" value="Chromosome 2"/>
</dbReference>
<dbReference type="EMBL" id="CP038149">
    <property type="protein sequence ID" value="QBQ99229.1"/>
    <property type="molecule type" value="Genomic_DNA"/>
</dbReference>
<name>A0A4P7CY28_9BURK</name>
<evidence type="ECO:0000256" key="1">
    <source>
        <dbReference type="SAM" id="MobiDB-lite"/>
    </source>
</evidence>